<sequence length="424" mass="48789">MERAHRHHQPIRRNPPSSSSSSSYPSRPEPTKVSHFTPTTGAFNDVRPSNNNNNAWRPRTRSNTHQELPTKTGVDTEEEGSSSFSTLTGTCPFMCPEGERAQRERLQDLAVFERLHGDPRKSSPDLAVKKFCRTISSKHARASDVRPLPVLEDTLTYLLKLLDSSDYPFEVVHDFIFDRTRSIRQDLSMQDIINDKAILMYEKMVRFLVVSHLKLRHSSSYPSISSAHHLNLEQLTKALTSLYNLYDANRQTNSIYADEPEFRSLYVLLHLDTRNQPMGESLSLWFRHLPPPVIQSQKMCFARQVLRCFRMGNFHRFFSIISAQASYLQYCIIEPYINEVRWLSLASINNANYKLHPYPLVDLSKLLIMRESDLESFCKACGLEICIDDMGNKLLPTKQTSICTPPGGFQSCNFPGFEQFERQF</sequence>
<feature type="compositionally biased region" description="Low complexity" evidence="1">
    <location>
        <begin position="15"/>
        <end position="26"/>
    </location>
</feature>
<dbReference type="GO" id="GO:0005737">
    <property type="term" value="C:cytoplasm"/>
    <property type="evidence" value="ECO:0007669"/>
    <property type="project" value="TreeGrafter"/>
</dbReference>
<dbReference type="GO" id="GO:0006406">
    <property type="term" value="P:mRNA export from nucleus"/>
    <property type="evidence" value="ECO:0007669"/>
    <property type="project" value="TreeGrafter"/>
</dbReference>
<organism evidence="3 4">
    <name type="scientific">Turnera subulata</name>
    <dbReference type="NCBI Taxonomy" id="218843"/>
    <lineage>
        <taxon>Eukaryota</taxon>
        <taxon>Viridiplantae</taxon>
        <taxon>Streptophyta</taxon>
        <taxon>Embryophyta</taxon>
        <taxon>Tracheophyta</taxon>
        <taxon>Spermatophyta</taxon>
        <taxon>Magnoliopsida</taxon>
        <taxon>eudicotyledons</taxon>
        <taxon>Gunneridae</taxon>
        <taxon>Pentapetalae</taxon>
        <taxon>rosids</taxon>
        <taxon>fabids</taxon>
        <taxon>Malpighiales</taxon>
        <taxon>Passifloraceae</taxon>
        <taxon>Turnera</taxon>
    </lineage>
</organism>
<evidence type="ECO:0000259" key="2">
    <source>
        <dbReference type="Pfam" id="PF03399"/>
    </source>
</evidence>
<reference evidence="3" key="1">
    <citation type="submission" date="2022-02" db="EMBL/GenBank/DDBJ databases">
        <authorList>
            <person name="Henning P.M."/>
            <person name="McCubbin A.G."/>
            <person name="Shore J.S."/>
        </authorList>
    </citation>
    <scope>NUCLEOTIDE SEQUENCE</scope>
    <source>
        <strain evidence="3">F60SS</strain>
        <tissue evidence="3">Leaves</tissue>
    </source>
</reference>
<evidence type="ECO:0000256" key="1">
    <source>
        <dbReference type="SAM" id="MobiDB-lite"/>
    </source>
</evidence>
<evidence type="ECO:0000313" key="3">
    <source>
        <dbReference type="EMBL" id="KAJ4831029.1"/>
    </source>
</evidence>
<accession>A0A9Q0J7B2</accession>
<feature type="region of interest" description="Disordered" evidence="1">
    <location>
        <begin position="1"/>
        <end position="91"/>
    </location>
</feature>
<dbReference type="GO" id="GO:0070390">
    <property type="term" value="C:transcription export complex 2"/>
    <property type="evidence" value="ECO:0007669"/>
    <property type="project" value="TreeGrafter"/>
</dbReference>
<comment type="caution">
    <text evidence="3">The sequence shown here is derived from an EMBL/GenBank/DDBJ whole genome shotgun (WGS) entry which is preliminary data.</text>
</comment>
<keyword evidence="4" id="KW-1185">Reference proteome</keyword>
<evidence type="ECO:0000313" key="4">
    <source>
        <dbReference type="Proteomes" id="UP001141552"/>
    </source>
</evidence>
<dbReference type="EMBL" id="JAKUCV010005465">
    <property type="protein sequence ID" value="KAJ4831029.1"/>
    <property type="molecule type" value="Genomic_DNA"/>
</dbReference>
<proteinExistence type="predicted"/>
<dbReference type="PANTHER" id="PTHR12436:SF3">
    <property type="entry name" value="GERMINAL-CENTER ASSOCIATED NUCLEAR PROTEIN"/>
    <property type="match status" value="1"/>
</dbReference>
<feature type="compositionally biased region" description="Polar residues" evidence="1">
    <location>
        <begin position="34"/>
        <end position="69"/>
    </location>
</feature>
<dbReference type="FunFam" id="1.25.40.990:FF:000012">
    <property type="entry name" value="SAC3 family protein C"/>
    <property type="match status" value="1"/>
</dbReference>
<dbReference type="Pfam" id="PF03399">
    <property type="entry name" value="SAC3_GANP"/>
    <property type="match status" value="1"/>
</dbReference>
<dbReference type="InterPro" id="IPR005062">
    <property type="entry name" value="SAC3/GANP/THP3_conserved"/>
</dbReference>
<dbReference type="OrthoDB" id="264795at2759"/>
<dbReference type="InterPro" id="IPR045107">
    <property type="entry name" value="SAC3/GANP/THP3"/>
</dbReference>
<protein>
    <recommendedName>
        <fullName evidence="2">SAC3/GANP/THP3 conserved domain-containing protein</fullName>
    </recommendedName>
</protein>
<feature type="domain" description="SAC3/GANP/THP3 conserved" evidence="2">
    <location>
        <begin position="94"/>
        <end position="385"/>
    </location>
</feature>
<dbReference type="PANTHER" id="PTHR12436">
    <property type="entry name" value="80 KDA MCM3-ASSOCIATED PROTEIN"/>
    <property type="match status" value="1"/>
</dbReference>
<feature type="compositionally biased region" description="Basic residues" evidence="1">
    <location>
        <begin position="1"/>
        <end position="11"/>
    </location>
</feature>
<gene>
    <name evidence="3" type="ORF">Tsubulata_029333</name>
</gene>
<name>A0A9Q0J7B2_9ROSI</name>
<dbReference type="Gene3D" id="1.25.40.990">
    <property type="match status" value="1"/>
</dbReference>
<dbReference type="Proteomes" id="UP001141552">
    <property type="component" value="Unassembled WGS sequence"/>
</dbReference>
<reference evidence="3" key="2">
    <citation type="journal article" date="2023" name="Plants (Basel)">
        <title>Annotation of the Turnera subulata (Passifloraceae) Draft Genome Reveals the S-Locus Evolved after the Divergence of Turneroideae from Passifloroideae in a Stepwise Manner.</title>
        <authorList>
            <person name="Henning P.M."/>
            <person name="Roalson E.H."/>
            <person name="Mir W."/>
            <person name="McCubbin A.G."/>
            <person name="Shore J.S."/>
        </authorList>
    </citation>
    <scope>NUCLEOTIDE SEQUENCE</scope>
    <source>
        <strain evidence="3">F60SS</strain>
    </source>
</reference>
<dbReference type="AlphaFoldDB" id="A0A9Q0J7B2"/>